<dbReference type="EMBL" id="JBHSEH010000004">
    <property type="protein sequence ID" value="MFC4424855.1"/>
    <property type="molecule type" value="Genomic_DNA"/>
</dbReference>
<sequence length="321" mass="35721">MTVPGRALRDAGVTFYPPATPEALQALEARLEFSLPVELQALYLDRNGEQESWEPVLLARLQTLDELNATLDEMDEYLLAEAPALRGLFVPLWTDDNGNFFVYFLHGAERGMIGWTHHESPCFIAPHYRDMAGLYLALLEAYQQGAFDLVQEFTGDAGIGKRETQVFEAHLAAYASTLDAPLRQYHGAYLLTLCPPGREGDLLPLLHDRELAVLTGALLARRNCQWALKALTDAVREHALDSTLAYNLLGAITTLDAPETDEALLGLAHGYPVTLSAAFLADALERRGFVQERPRNAQNRFDHARIKVDTEPGGWLLLPWQ</sequence>
<keyword evidence="3" id="KW-1185">Reference proteome</keyword>
<dbReference type="InterPro" id="IPR018958">
    <property type="entry name" value="Knr4/Smi1-like_dom"/>
</dbReference>
<reference evidence="3" key="1">
    <citation type="journal article" date="2019" name="Int. J. Syst. Evol. Microbiol.">
        <title>The Global Catalogue of Microorganisms (GCM) 10K type strain sequencing project: providing services to taxonomists for standard genome sequencing and annotation.</title>
        <authorList>
            <consortium name="The Broad Institute Genomics Platform"/>
            <consortium name="The Broad Institute Genome Sequencing Center for Infectious Disease"/>
            <person name="Wu L."/>
            <person name="Ma J."/>
        </authorList>
    </citation>
    <scope>NUCLEOTIDE SEQUENCE [LARGE SCALE GENOMIC DNA]</scope>
    <source>
        <strain evidence="3">CCUG 56029</strain>
    </source>
</reference>
<dbReference type="Proteomes" id="UP001595998">
    <property type="component" value="Unassembled WGS sequence"/>
</dbReference>
<organism evidence="2 3">
    <name type="scientific">Deinococcus navajonensis</name>
    <dbReference type="NCBI Taxonomy" id="309884"/>
    <lineage>
        <taxon>Bacteria</taxon>
        <taxon>Thermotogati</taxon>
        <taxon>Deinococcota</taxon>
        <taxon>Deinococci</taxon>
        <taxon>Deinococcales</taxon>
        <taxon>Deinococcaceae</taxon>
        <taxon>Deinococcus</taxon>
    </lineage>
</organism>
<name>A0ABV8XHI9_9DEIO</name>
<evidence type="ECO:0000313" key="2">
    <source>
        <dbReference type="EMBL" id="MFC4424855.1"/>
    </source>
</evidence>
<accession>A0ABV8XHI9</accession>
<comment type="caution">
    <text evidence="2">The sequence shown here is derived from an EMBL/GenBank/DDBJ whole genome shotgun (WGS) entry which is preliminary data.</text>
</comment>
<proteinExistence type="predicted"/>
<protein>
    <submittedName>
        <fullName evidence="2">SMI1/KNR4 family protein</fullName>
    </submittedName>
</protein>
<gene>
    <name evidence="2" type="ORF">ACFOZ9_01435</name>
</gene>
<dbReference type="RefSeq" id="WP_380035481.1">
    <property type="nucleotide sequence ID" value="NZ_JBHSEH010000004.1"/>
</dbReference>
<feature type="domain" description="Knr4/Smi1-like" evidence="1">
    <location>
        <begin position="18"/>
        <end position="118"/>
    </location>
</feature>
<evidence type="ECO:0000313" key="3">
    <source>
        <dbReference type="Proteomes" id="UP001595998"/>
    </source>
</evidence>
<evidence type="ECO:0000259" key="1">
    <source>
        <dbReference type="Pfam" id="PF09346"/>
    </source>
</evidence>
<dbReference type="Pfam" id="PF09346">
    <property type="entry name" value="SMI1_KNR4"/>
    <property type="match status" value="1"/>
</dbReference>